<dbReference type="InterPro" id="IPR036388">
    <property type="entry name" value="WH-like_DNA-bd_sf"/>
</dbReference>
<dbReference type="EMBL" id="FNBO01000015">
    <property type="protein sequence ID" value="SDG10557.1"/>
    <property type="molecule type" value="Genomic_DNA"/>
</dbReference>
<feature type="domain" description="DUF7351" evidence="2">
    <location>
        <begin position="106"/>
        <end position="277"/>
    </location>
</feature>
<evidence type="ECO:0000313" key="3">
    <source>
        <dbReference type="EMBL" id="SDG10557.1"/>
    </source>
</evidence>
<organism evidence="3 4">
    <name type="scientific">Halorubrum xinjiangense</name>
    <dbReference type="NCBI Taxonomy" id="261291"/>
    <lineage>
        <taxon>Archaea</taxon>
        <taxon>Methanobacteriati</taxon>
        <taxon>Methanobacteriota</taxon>
        <taxon>Stenosarchaea group</taxon>
        <taxon>Halobacteria</taxon>
        <taxon>Halobacteriales</taxon>
        <taxon>Haloferacaceae</taxon>
        <taxon>Halorubrum</taxon>
    </lineage>
</organism>
<accession>A0A1G7RIF0</accession>
<sequence length="289" mass="31713">MRNEKEVAVERQSPEKAFGLLSNGLRVSIVRALGEANEPLSFSALRERVGERDSGKFNYHLGKLTGHFVTKDGDGYSLSLAGAQMYGAIQSGAYTTDASLPPFEFEGPCPMCGSDVLVTEYADEKAKLYCPVCEEWRNEFSFPPATLDQYTRDELPYAFDRWMHATVLKVLQGFCSNCGGRVDGRLEPVHADSQRRVRAVFECGRCGDKLTASAMLPALFHPVAVSFFEDHGIDVLNDPSWRYLDGKTDFTVDIASDDPLTARVSIEFTDGELVAAIGPAGTTESVTIT</sequence>
<evidence type="ECO:0000259" key="2">
    <source>
        <dbReference type="Pfam" id="PF24042"/>
    </source>
</evidence>
<proteinExistence type="predicted"/>
<dbReference type="AlphaFoldDB" id="A0A1G7RIF0"/>
<dbReference type="Pfam" id="PF24038">
    <property type="entry name" value="DUF7347"/>
    <property type="match status" value="1"/>
</dbReference>
<evidence type="ECO:0000313" key="4">
    <source>
        <dbReference type="Proteomes" id="UP000324020"/>
    </source>
</evidence>
<keyword evidence="4" id="KW-1185">Reference proteome</keyword>
<gene>
    <name evidence="3" type="ORF">SAMN04488067_11563</name>
</gene>
<dbReference type="Proteomes" id="UP000324020">
    <property type="component" value="Unassembled WGS sequence"/>
</dbReference>
<dbReference type="Gene3D" id="1.10.10.10">
    <property type="entry name" value="Winged helix-like DNA-binding domain superfamily/Winged helix DNA-binding domain"/>
    <property type="match status" value="1"/>
</dbReference>
<dbReference type="InterPro" id="IPR055775">
    <property type="entry name" value="DUF7351"/>
</dbReference>
<feature type="domain" description="DUF7347" evidence="1">
    <location>
        <begin position="14"/>
        <end position="89"/>
    </location>
</feature>
<dbReference type="RefSeq" id="WP_149799688.1">
    <property type="nucleotide sequence ID" value="NZ_FNBO01000015.1"/>
</dbReference>
<name>A0A1G7RIF0_9EURY</name>
<dbReference type="InterPro" id="IPR024064">
    <property type="entry name" value="FdhE-like_sf"/>
</dbReference>
<evidence type="ECO:0000259" key="1">
    <source>
        <dbReference type="Pfam" id="PF24038"/>
    </source>
</evidence>
<dbReference type="SUPFAM" id="SSF144020">
    <property type="entry name" value="FdhE-like"/>
    <property type="match status" value="1"/>
</dbReference>
<dbReference type="Pfam" id="PF24042">
    <property type="entry name" value="DUF7351"/>
    <property type="match status" value="1"/>
</dbReference>
<dbReference type="OrthoDB" id="8482at2157"/>
<dbReference type="InterPro" id="IPR055771">
    <property type="entry name" value="DUF7347"/>
</dbReference>
<reference evidence="3 4" key="1">
    <citation type="submission" date="2016-10" db="EMBL/GenBank/DDBJ databases">
        <authorList>
            <person name="Varghese N."/>
            <person name="Submissions S."/>
        </authorList>
    </citation>
    <scope>NUCLEOTIDE SEQUENCE [LARGE SCALE GENOMIC DNA]</scope>
    <source>
        <strain evidence="3 4">CGMCC 1.3527</strain>
    </source>
</reference>
<protein>
    <submittedName>
        <fullName evidence="3">Uncharacterized protein</fullName>
    </submittedName>
</protein>